<dbReference type="RefSeq" id="WP_216415365.1">
    <property type="nucleotide sequence ID" value="NZ_JAHLQK010000002.1"/>
</dbReference>
<accession>A0ABS6G2C4</accession>
<organism evidence="2 3">
    <name type="scientific">Alkaliphilus flagellatus</name>
    <dbReference type="NCBI Taxonomy" id="2841507"/>
    <lineage>
        <taxon>Bacteria</taxon>
        <taxon>Bacillati</taxon>
        <taxon>Bacillota</taxon>
        <taxon>Clostridia</taxon>
        <taxon>Peptostreptococcales</taxon>
        <taxon>Natronincolaceae</taxon>
        <taxon>Alkaliphilus</taxon>
    </lineage>
</organism>
<evidence type="ECO:0000313" key="2">
    <source>
        <dbReference type="EMBL" id="MBU5675872.1"/>
    </source>
</evidence>
<name>A0ABS6G2C4_9FIRM</name>
<keyword evidence="3" id="KW-1185">Reference proteome</keyword>
<gene>
    <name evidence="2" type="ORF">KQI88_05540</name>
</gene>
<sequence length="155" mass="17829">MPHTVLILLSIVLSVIMLRNAIIALPLLFVLPMLAEKQSHIIVKCVSWITYIGICLFFCLIVLVRFGFARTYILSTEMSPDKKHSASIIVHDEGALGGSIEVQYERLYGGIIKKSRPIYIDRLSEPKIEWIDNYKIQIDDVIINIKDRDVIYRRK</sequence>
<dbReference type="EMBL" id="JAHLQK010000002">
    <property type="protein sequence ID" value="MBU5675872.1"/>
    <property type="molecule type" value="Genomic_DNA"/>
</dbReference>
<dbReference type="InterPro" id="IPR035406">
    <property type="entry name" value="DUF5412"/>
</dbReference>
<evidence type="ECO:0000313" key="3">
    <source>
        <dbReference type="Proteomes" id="UP000779508"/>
    </source>
</evidence>
<dbReference type="Pfam" id="PF17428">
    <property type="entry name" value="DUF5412"/>
    <property type="match status" value="1"/>
</dbReference>
<keyword evidence="1" id="KW-0812">Transmembrane</keyword>
<dbReference type="Proteomes" id="UP000779508">
    <property type="component" value="Unassembled WGS sequence"/>
</dbReference>
<keyword evidence="1" id="KW-1133">Transmembrane helix</keyword>
<comment type="caution">
    <text evidence="2">The sequence shown here is derived from an EMBL/GenBank/DDBJ whole genome shotgun (WGS) entry which is preliminary data.</text>
</comment>
<evidence type="ECO:0000256" key="1">
    <source>
        <dbReference type="SAM" id="Phobius"/>
    </source>
</evidence>
<keyword evidence="1" id="KW-0472">Membrane</keyword>
<reference evidence="2 3" key="1">
    <citation type="submission" date="2021-06" db="EMBL/GenBank/DDBJ databases">
        <authorList>
            <person name="Sun Q."/>
            <person name="Li D."/>
        </authorList>
    </citation>
    <scope>NUCLEOTIDE SEQUENCE [LARGE SCALE GENOMIC DNA]</scope>
    <source>
        <strain evidence="2 3">MSJ-5</strain>
    </source>
</reference>
<proteinExistence type="predicted"/>
<feature type="transmembrane region" description="Helical" evidence="1">
    <location>
        <begin position="48"/>
        <end position="68"/>
    </location>
</feature>
<protein>
    <submittedName>
        <fullName evidence="2">DUF5412 domain-containing protein</fullName>
    </submittedName>
</protein>